<accession>A0A646HMP4</accession>
<evidence type="ECO:0000313" key="2">
    <source>
        <dbReference type="Proteomes" id="UP000420635"/>
    </source>
</evidence>
<protein>
    <submittedName>
        <fullName evidence="1">Uncharacterized protein</fullName>
    </submittedName>
</protein>
<dbReference type="AlphaFoldDB" id="A0A646HMP4"/>
<dbReference type="Proteomes" id="UP000420635">
    <property type="component" value="Unassembled WGS sequence"/>
</dbReference>
<evidence type="ECO:0000313" key="1">
    <source>
        <dbReference type="EMBL" id="MQN89824.1"/>
    </source>
</evidence>
<comment type="caution">
    <text evidence="1">The sequence shown here is derived from an EMBL/GenBank/DDBJ whole genome shotgun (WGS) entry which is preliminary data.</text>
</comment>
<proteinExistence type="predicted"/>
<dbReference type="InterPro" id="IPR000424">
    <property type="entry name" value="Primosome_PriB/ssb"/>
</dbReference>
<organism evidence="1 2">
    <name type="scientific">Segatella copri</name>
    <dbReference type="NCBI Taxonomy" id="165179"/>
    <lineage>
        <taxon>Bacteria</taxon>
        <taxon>Pseudomonadati</taxon>
        <taxon>Bacteroidota</taxon>
        <taxon>Bacteroidia</taxon>
        <taxon>Bacteroidales</taxon>
        <taxon>Prevotellaceae</taxon>
        <taxon>Segatella</taxon>
    </lineage>
</organism>
<dbReference type="Gene3D" id="2.40.50.140">
    <property type="entry name" value="Nucleic acid-binding proteins"/>
    <property type="match status" value="2"/>
</dbReference>
<gene>
    <name evidence="1" type="ORF">F7D59_08175</name>
</gene>
<name>A0A646HMP4_9BACT</name>
<reference evidence="2" key="1">
    <citation type="submission" date="2019-09" db="EMBL/GenBank/DDBJ databases">
        <title>Distinct polysaccharide growth profiles of human intestinal Prevotella copri isolates.</title>
        <authorList>
            <person name="Fehlner-Peach H."/>
            <person name="Magnabosco C."/>
            <person name="Raghavan V."/>
            <person name="Scher J.U."/>
            <person name="Tett A."/>
            <person name="Cox L.M."/>
            <person name="Gottsegen C."/>
            <person name="Watters A."/>
            <person name="Wiltshire- Gordon J.D."/>
            <person name="Segata N."/>
            <person name="Bonneau R."/>
            <person name="Littman D.R."/>
        </authorList>
    </citation>
    <scope>NUCLEOTIDE SEQUENCE [LARGE SCALE GENOMIC DNA]</scope>
    <source>
        <strain evidence="2">iP54</strain>
    </source>
</reference>
<dbReference type="EMBL" id="VZBQ01000092">
    <property type="protein sequence ID" value="MQN89824.1"/>
    <property type="molecule type" value="Genomic_DNA"/>
</dbReference>
<dbReference type="InterPro" id="IPR012340">
    <property type="entry name" value="NA-bd_OB-fold"/>
</dbReference>
<dbReference type="PROSITE" id="PS50935">
    <property type="entry name" value="SSB"/>
    <property type="match status" value="1"/>
</dbReference>
<dbReference type="RefSeq" id="WP_153113666.1">
    <property type="nucleotide sequence ID" value="NZ_VZAS01000137.1"/>
</dbReference>
<sequence>MIKCNVTVCGTVCRQAQMRANKEGKQFLSFGISVVVQAKTGINKTVEISVAKDGDNQAELVNYPVGSRIEVAGVLQFHKKGDALYLNLSASGVNTFNAGSQDAITGTIEFRGTIGKQVEVKTDKKGKPYTLFSAYSSEKDGDNYAYTWIRFIQFDTTKADWVQAKAGINVKGDLQVEAYNDRLDLTCRVTELTPWEKKAASTNQ</sequence>
<dbReference type="GO" id="GO:0003697">
    <property type="term" value="F:single-stranded DNA binding"/>
    <property type="evidence" value="ECO:0007669"/>
    <property type="project" value="InterPro"/>
</dbReference>